<dbReference type="GeneID" id="27317068"/>
<protein>
    <recommendedName>
        <fullName evidence="8">RTA1-domain-containing protein</fullName>
    </recommendedName>
</protein>
<feature type="transmembrane region" description="Helical" evidence="5">
    <location>
        <begin position="20"/>
        <end position="40"/>
    </location>
</feature>
<reference evidence="6 7" key="1">
    <citation type="submission" date="2015-01" db="EMBL/GenBank/DDBJ databases">
        <title>The Genome Sequence of Ochroconis gallopava CBS43764.</title>
        <authorList>
            <consortium name="The Broad Institute Genomics Platform"/>
            <person name="Cuomo C."/>
            <person name="de Hoog S."/>
            <person name="Gorbushina A."/>
            <person name="Stielow B."/>
            <person name="Teixiera M."/>
            <person name="Abouelleil A."/>
            <person name="Chapman S.B."/>
            <person name="Priest M."/>
            <person name="Young S.K."/>
            <person name="Wortman J."/>
            <person name="Nusbaum C."/>
            <person name="Birren B."/>
        </authorList>
    </citation>
    <scope>NUCLEOTIDE SEQUENCE [LARGE SCALE GENOMIC DNA]</scope>
    <source>
        <strain evidence="6 7">CBS 43764</strain>
    </source>
</reference>
<sequence length="270" mass="30463">MPALIESDGHNVTLYHYQPNLGAAYTFTSLMGLATILLIAFMIKYRAWFFIPMVIGGTCEAFGYYGRSWSASQPKNIDPYIMQVLLLMGAPPFISATLYMALTRVVTAVHHERKLKWVTNIYVMIDIIAFLSQIAGSGLQATNDSKIIEIGERVVLGGLIFQLVALVIFLIISMRLRSIIKREVGHQLQRAKISWRRYFRLIYVASVAIWVRSLVRAIEFAQPSDGFINSHESFIYVFDGVPILIVLLGFLIINPGRLVSWVSQSLKDTN</sequence>
<dbReference type="GO" id="GO:0016020">
    <property type="term" value="C:membrane"/>
    <property type="evidence" value="ECO:0007669"/>
    <property type="project" value="UniProtKB-SubCell"/>
</dbReference>
<evidence type="ECO:0000313" key="7">
    <source>
        <dbReference type="Proteomes" id="UP000053259"/>
    </source>
</evidence>
<evidence type="ECO:0000256" key="2">
    <source>
        <dbReference type="ARBA" id="ARBA00022692"/>
    </source>
</evidence>
<dbReference type="InParanoid" id="A0A0D1YER6"/>
<evidence type="ECO:0008006" key="8">
    <source>
        <dbReference type="Google" id="ProtNLM"/>
    </source>
</evidence>
<name>A0A0D1YER6_9PEZI</name>
<feature type="transmembrane region" description="Helical" evidence="5">
    <location>
        <begin position="47"/>
        <end position="65"/>
    </location>
</feature>
<evidence type="ECO:0000256" key="3">
    <source>
        <dbReference type="ARBA" id="ARBA00022989"/>
    </source>
</evidence>
<comment type="subcellular location">
    <subcellularLocation>
        <location evidence="1">Membrane</location>
        <topology evidence="1">Multi-pass membrane protein</topology>
    </subcellularLocation>
</comment>
<evidence type="ECO:0000256" key="5">
    <source>
        <dbReference type="SAM" id="Phobius"/>
    </source>
</evidence>
<evidence type="ECO:0000313" key="6">
    <source>
        <dbReference type="EMBL" id="KIV99231.1"/>
    </source>
</evidence>
<dbReference type="RefSeq" id="XP_016209101.1">
    <property type="nucleotide sequence ID" value="XM_016363087.1"/>
</dbReference>
<proteinExistence type="predicted"/>
<feature type="transmembrane region" description="Helical" evidence="5">
    <location>
        <begin position="155"/>
        <end position="176"/>
    </location>
</feature>
<evidence type="ECO:0000256" key="4">
    <source>
        <dbReference type="ARBA" id="ARBA00023136"/>
    </source>
</evidence>
<dbReference type="HOGENOM" id="CLU_033465_3_1_1"/>
<dbReference type="OrthoDB" id="3358017at2759"/>
<feature type="transmembrane region" description="Helical" evidence="5">
    <location>
        <begin position="115"/>
        <end position="135"/>
    </location>
</feature>
<evidence type="ECO:0000256" key="1">
    <source>
        <dbReference type="ARBA" id="ARBA00004141"/>
    </source>
</evidence>
<organism evidence="6 7">
    <name type="scientific">Verruconis gallopava</name>
    <dbReference type="NCBI Taxonomy" id="253628"/>
    <lineage>
        <taxon>Eukaryota</taxon>
        <taxon>Fungi</taxon>
        <taxon>Dikarya</taxon>
        <taxon>Ascomycota</taxon>
        <taxon>Pezizomycotina</taxon>
        <taxon>Dothideomycetes</taxon>
        <taxon>Pleosporomycetidae</taxon>
        <taxon>Venturiales</taxon>
        <taxon>Sympoventuriaceae</taxon>
        <taxon>Verruconis</taxon>
    </lineage>
</organism>
<dbReference type="PANTHER" id="PTHR31465:SF17">
    <property type="entry name" value="DOMAIN PROTEIN, PUTATIVE (AFU_ORTHOLOGUE AFUA_5G09900)-RELATED"/>
    <property type="match status" value="1"/>
</dbReference>
<dbReference type="Proteomes" id="UP000053259">
    <property type="component" value="Unassembled WGS sequence"/>
</dbReference>
<dbReference type="STRING" id="253628.A0A0D1YER6"/>
<accession>A0A0D1YER6</accession>
<dbReference type="InterPro" id="IPR007568">
    <property type="entry name" value="RTA1"/>
</dbReference>
<feature type="transmembrane region" description="Helical" evidence="5">
    <location>
        <begin position="235"/>
        <end position="253"/>
    </location>
</feature>
<dbReference type="AlphaFoldDB" id="A0A0D1YER6"/>
<dbReference type="EMBL" id="KN847581">
    <property type="protein sequence ID" value="KIV99231.1"/>
    <property type="molecule type" value="Genomic_DNA"/>
</dbReference>
<feature type="transmembrane region" description="Helical" evidence="5">
    <location>
        <begin position="197"/>
        <end position="215"/>
    </location>
</feature>
<keyword evidence="4 5" id="KW-0472">Membrane</keyword>
<keyword evidence="3 5" id="KW-1133">Transmembrane helix</keyword>
<keyword evidence="7" id="KW-1185">Reference proteome</keyword>
<keyword evidence="2 5" id="KW-0812">Transmembrane</keyword>
<dbReference type="Pfam" id="PF04479">
    <property type="entry name" value="RTA1"/>
    <property type="match status" value="1"/>
</dbReference>
<feature type="transmembrane region" description="Helical" evidence="5">
    <location>
        <begin position="80"/>
        <end position="103"/>
    </location>
</feature>
<dbReference type="VEuPathDB" id="FungiDB:PV09_09095"/>
<dbReference type="PANTHER" id="PTHR31465">
    <property type="entry name" value="PROTEIN RTA1-RELATED"/>
    <property type="match status" value="1"/>
</dbReference>
<gene>
    <name evidence="6" type="ORF">PV09_09095</name>
</gene>